<evidence type="ECO:0000313" key="2">
    <source>
        <dbReference type="Proteomes" id="UP000029725"/>
    </source>
</evidence>
<sequence length="229" mass="24912">MEFQLFFKYICSFVSSPFVFSITGKLSPDGHKLLACSSSETLTAAISAIKTNSSSGTTFTLSQAIPIASTTVLFDQRSIYCFAPPFEHESWIAVQLSSPMQRSLFAFCSKICSLSKCTASKKSIITLSLTKEDTGGFLMESRHQNHDSQIECKLEYLVALSAPSNGFSNVYTSFYAKDLARLFSSAILASSGVQLCFLRDSRAIQINLQLPPAKISHILSAILPAAAES</sequence>
<evidence type="ECO:0000313" key="1">
    <source>
        <dbReference type="EMBL" id="KGG52300.1"/>
    </source>
</evidence>
<dbReference type="GeneID" id="25258816"/>
<organism evidence="1 2">
    <name type="scientific">Mitosporidium daphniae</name>
    <dbReference type="NCBI Taxonomy" id="1485682"/>
    <lineage>
        <taxon>Eukaryota</taxon>
        <taxon>Fungi</taxon>
        <taxon>Fungi incertae sedis</taxon>
        <taxon>Microsporidia</taxon>
        <taxon>Mitosporidium</taxon>
    </lineage>
</organism>
<keyword evidence="2" id="KW-1185">Reference proteome</keyword>
<gene>
    <name evidence="1" type="ORF">DI09_18p60</name>
</gene>
<comment type="caution">
    <text evidence="1">The sequence shown here is derived from an EMBL/GenBank/DDBJ whole genome shotgun (WGS) entry which is preliminary data.</text>
</comment>
<name>A0A098VTM1_9MICR</name>
<accession>A0A098VTM1</accession>
<proteinExistence type="predicted"/>
<dbReference type="HOGENOM" id="CLU_1210099_0_0_1"/>
<dbReference type="RefSeq" id="XP_013238761.1">
    <property type="nucleotide sequence ID" value="XM_013383307.1"/>
</dbReference>
<reference evidence="1 2" key="1">
    <citation type="submission" date="2014-04" db="EMBL/GenBank/DDBJ databases">
        <title>A new species of microsporidia sheds light on the evolution of extreme parasitism.</title>
        <authorList>
            <person name="Haag K.L."/>
            <person name="James T.Y."/>
            <person name="Larsson R."/>
            <person name="Schaer T.M."/>
            <person name="Refardt D."/>
            <person name="Pombert J.-F."/>
            <person name="Ebert D."/>
        </authorList>
    </citation>
    <scope>NUCLEOTIDE SEQUENCE [LARGE SCALE GENOMIC DNA]</scope>
    <source>
        <strain evidence="1 2">UGP3</strain>
        <tissue evidence="1">Spores</tissue>
    </source>
</reference>
<dbReference type="Proteomes" id="UP000029725">
    <property type="component" value="Unassembled WGS sequence"/>
</dbReference>
<protein>
    <submittedName>
        <fullName evidence="1">Uncharacterized protein</fullName>
    </submittedName>
</protein>
<dbReference type="AlphaFoldDB" id="A0A098VTM1"/>
<dbReference type="VEuPathDB" id="MicrosporidiaDB:DI09_18p60"/>
<dbReference type="EMBL" id="JMKJ01000099">
    <property type="protein sequence ID" value="KGG52300.1"/>
    <property type="molecule type" value="Genomic_DNA"/>
</dbReference>